<dbReference type="PANTHER" id="PTHR43334:SF2">
    <property type="entry name" value="ACETATE--COA LIGASE [ADP-FORMING]"/>
    <property type="match status" value="1"/>
</dbReference>
<dbReference type="SMART" id="SM00881">
    <property type="entry name" value="CoA_binding"/>
    <property type="match status" value="1"/>
</dbReference>
<dbReference type="RefSeq" id="WP_093394077.1">
    <property type="nucleotide sequence ID" value="NZ_FOUU01000002.1"/>
</dbReference>
<dbReference type="InterPro" id="IPR003781">
    <property type="entry name" value="CoA-bd"/>
</dbReference>
<dbReference type="InterPro" id="IPR051538">
    <property type="entry name" value="Acyl-CoA_Synth/Transferase"/>
</dbReference>
<dbReference type="InterPro" id="IPR043938">
    <property type="entry name" value="Ligase_CoA_dom"/>
</dbReference>
<dbReference type="EMBL" id="FOUU01000002">
    <property type="protein sequence ID" value="SFM66597.1"/>
    <property type="molecule type" value="Genomic_DNA"/>
</dbReference>
<dbReference type="STRING" id="39841.SAMN05660836_01102"/>
<sequence>MAGESLDALFRPASVAVVGASENPAKLGHEILKNIVDSGFHGAIYPINPKAEKILGLACFKSIEYVPDKVDLAVIVVPARAVPGVVDECGRKGVKAAVIITGGFAEAGPEGEELQNKVVEIARSHNIRILGPNCQGINVPYHPLCASWPLLTKKGRVAVISQSGTVAAAMMDWFSQEGLGVSAFVSMGNRCDIDEVDLVEYFNRDQNTSTIALYIEGLKDPPAFKKVLDNLTKPLVLLKSGRTPKGIRAAESHTRSLAGDDALYEALCKKYGLCRADTIEEFYDFAKAFAYLPRPEGNKILFVTTSGGAGILATDQAEKEGLDVAPIPPEIVESVKEVVPQHAIVSNPLDLTGDATAEMFGEVVSRTRGFYDVIGLIFGDPVERASQVVTPGGNEVVIFLGGADVERAEKAKMHERGVPVFPTPERAVKALAQLLPAHRKGKKETPPRVPQRKVDLKDTRLLSLSQALEYLKAQGLPCIHFEKAPNEGAAVHFAHIMGFPVALKVDSSKVAHKTDIGGVQLNVRSAHEVRVVFERMRKRYAEIIPDEAFPGVVVMPMAEEGIEVIMGAHRDESFGTVLLFGLGGIHVEIFQDVSTRLLPVSEDELYEMVNEIRGAIIFQGYRGRPPIDTRLIVEGLKGIAKIMETDGSIVTLDINPAILYPEEFVIVDARIIKKI</sequence>
<keyword evidence="5" id="KW-0808">Transferase</keyword>
<keyword evidence="6" id="KW-1185">Reference proteome</keyword>
<reference evidence="5 6" key="1">
    <citation type="submission" date="2016-10" db="EMBL/GenBank/DDBJ databases">
        <authorList>
            <person name="de Groot N.N."/>
        </authorList>
    </citation>
    <scope>NUCLEOTIDE SEQUENCE [LARGE SCALE GENOMIC DNA]</scope>
    <source>
        <strain evidence="5 6">DSM 9990</strain>
    </source>
</reference>
<dbReference type="Gene3D" id="3.30.1490.20">
    <property type="entry name" value="ATP-grasp fold, A domain"/>
    <property type="match status" value="1"/>
</dbReference>
<dbReference type="InterPro" id="IPR013815">
    <property type="entry name" value="ATP_grasp_subdomain_1"/>
</dbReference>
<name>A0A1I4SQD5_9BACT</name>
<evidence type="ECO:0000313" key="6">
    <source>
        <dbReference type="Proteomes" id="UP000199611"/>
    </source>
</evidence>
<evidence type="ECO:0000256" key="2">
    <source>
        <dbReference type="ARBA" id="ARBA00022741"/>
    </source>
</evidence>
<dbReference type="Proteomes" id="UP000199611">
    <property type="component" value="Unassembled WGS sequence"/>
</dbReference>
<dbReference type="GO" id="GO:0005524">
    <property type="term" value="F:ATP binding"/>
    <property type="evidence" value="ECO:0007669"/>
    <property type="project" value="UniProtKB-KW"/>
</dbReference>
<evidence type="ECO:0000256" key="1">
    <source>
        <dbReference type="ARBA" id="ARBA00022598"/>
    </source>
</evidence>
<feature type="domain" description="CoA-binding" evidence="4">
    <location>
        <begin position="9"/>
        <end position="104"/>
    </location>
</feature>
<dbReference type="Pfam" id="PF13380">
    <property type="entry name" value="CoA_binding_2"/>
    <property type="match status" value="1"/>
</dbReference>
<dbReference type="PANTHER" id="PTHR43334">
    <property type="entry name" value="ACETATE--COA LIGASE [ADP-FORMING]"/>
    <property type="match status" value="1"/>
</dbReference>
<dbReference type="InterPro" id="IPR036291">
    <property type="entry name" value="NAD(P)-bd_dom_sf"/>
</dbReference>
<dbReference type="AlphaFoldDB" id="A0A1I4SQD5"/>
<keyword evidence="1" id="KW-0436">Ligase</keyword>
<dbReference type="Pfam" id="PF13549">
    <property type="entry name" value="ATP-grasp_5"/>
    <property type="match status" value="1"/>
</dbReference>
<dbReference type="Pfam" id="PF19045">
    <property type="entry name" value="Ligase_CoA_2"/>
    <property type="match status" value="1"/>
</dbReference>
<dbReference type="Gene3D" id="3.30.470.20">
    <property type="entry name" value="ATP-grasp fold, B domain"/>
    <property type="match status" value="1"/>
</dbReference>
<gene>
    <name evidence="5" type="ORF">SAMN05660836_01102</name>
</gene>
<dbReference type="Gene3D" id="3.40.50.720">
    <property type="entry name" value="NAD(P)-binding Rossmann-like Domain"/>
    <property type="match status" value="1"/>
</dbReference>
<keyword evidence="3" id="KW-0067">ATP-binding</keyword>
<dbReference type="InterPro" id="IPR032875">
    <property type="entry name" value="Succ_CoA_lig_flav_dom"/>
</dbReference>
<dbReference type="InterPro" id="IPR016102">
    <property type="entry name" value="Succinyl-CoA_synth-like"/>
</dbReference>
<proteinExistence type="predicted"/>
<dbReference type="Gene3D" id="3.40.50.261">
    <property type="entry name" value="Succinyl-CoA synthetase domains"/>
    <property type="match status" value="2"/>
</dbReference>
<protein>
    <submittedName>
        <fullName evidence="5">Acetyltransferase</fullName>
    </submittedName>
</protein>
<keyword evidence="2" id="KW-0547">Nucleotide-binding</keyword>
<dbReference type="GO" id="GO:0016740">
    <property type="term" value="F:transferase activity"/>
    <property type="evidence" value="ECO:0007669"/>
    <property type="project" value="UniProtKB-KW"/>
</dbReference>
<accession>A0A1I4SQD5</accession>
<dbReference type="SUPFAM" id="SSF51735">
    <property type="entry name" value="NAD(P)-binding Rossmann-fold domains"/>
    <property type="match status" value="1"/>
</dbReference>
<evidence type="ECO:0000256" key="3">
    <source>
        <dbReference type="ARBA" id="ARBA00022840"/>
    </source>
</evidence>
<dbReference type="GO" id="GO:0043758">
    <property type="term" value="F:acetate-CoA ligase (ADP-forming) activity"/>
    <property type="evidence" value="ECO:0007669"/>
    <property type="project" value="InterPro"/>
</dbReference>
<dbReference type="OrthoDB" id="9791027at2"/>
<dbReference type="Pfam" id="PF13607">
    <property type="entry name" value="Succ_CoA_lig"/>
    <property type="match status" value="1"/>
</dbReference>
<dbReference type="SUPFAM" id="SSF52210">
    <property type="entry name" value="Succinyl-CoA synthetase domains"/>
    <property type="match status" value="2"/>
</dbReference>
<evidence type="ECO:0000313" key="5">
    <source>
        <dbReference type="EMBL" id="SFM66597.1"/>
    </source>
</evidence>
<evidence type="ECO:0000259" key="4">
    <source>
        <dbReference type="SMART" id="SM00881"/>
    </source>
</evidence>
<dbReference type="SUPFAM" id="SSF56059">
    <property type="entry name" value="Glutathione synthetase ATP-binding domain-like"/>
    <property type="match status" value="1"/>
</dbReference>
<organism evidence="5 6">
    <name type="scientific">Thermodesulforhabdus norvegica</name>
    <dbReference type="NCBI Taxonomy" id="39841"/>
    <lineage>
        <taxon>Bacteria</taxon>
        <taxon>Pseudomonadati</taxon>
        <taxon>Thermodesulfobacteriota</taxon>
        <taxon>Syntrophobacteria</taxon>
        <taxon>Syntrophobacterales</taxon>
        <taxon>Thermodesulforhabdaceae</taxon>
        <taxon>Thermodesulforhabdus</taxon>
    </lineage>
</organism>